<dbReference type="InterPro" id="IPR036259">
    <property type="entry name" value="MFS_trans_sf"/>
</dbReference>
<evidence type="ECO:0000256" key="2">
    <source>
        <dbReference type="ARBA" id="ARBA00022692"/>
    </source>
</evidence>
<feature type="region of interest" description="Disordered" evidence="5">
    <location>
        <begin position="1"/>
        <end position="20"/>
    </location>
</feature>
<dbReference type="InterPro" id="IPR050382">
    <property type="entry name" value="MFS_Na/Anion_cotransporter"/>
</dbReference>
<dbReference type="GO" id="GO:0022857">
    <property type="term" value="F:transmembrane transporter activity"/>
    <property type="evidence" value="ECO:0007669"/>
    <property type="project" value="InterPro"/>
</dbReference>
<dbReference type="Pfam" id="PF07690">
    <property type="entry name" value="MFS_1"/>
    <property type="match status" value="1"/>
</dbReference>
<feature type="transmembrane region" description="Helical" evidence="6">
    <location>
        <begin position="414"/>
        <end position="432"/>
    </location>
</feature>
<evidence type="ECO:0000256" key="5">
    <source>
        <dbReference type="SAM" id="MobiDB-lite"/>
    </source>
</evidence>
<evidence type="ECO:0000313" key="8">
    <source>
        <dbReference type="Proteomes" id="UP000037510"/>
    </source>
</evidence>
<feature type="transmembrane region" description="Helical" evidence="6">
    <location>
        <begin position="222"/>
        <end position="246"/>
    </location>
</feature>
<dbReference type="GO" id="GO:0016020">
    <property type="term" value="C:membrane"/>
    <property type="evidence" value="ECO:0007669"/>
    <property type="project" value="UniProtKB-SubCell"/>
</dbReference>
<feature type="transmembrane region" description="Helical" evidence="6">
    <location>
        <begin position="144"/>
        <end position="164"/>
    </location>
</feature>
<keyword evidence="3 6" id="KW-1133">Transmembrane helix</keyword>
<dbReference type="AlphaFoldDB" id="A0A0L7KSN1"/>
<evidence type="ECO:0000313" key="7">
    <source>
        <dbReference type="EMBL" id="KOB66273.1"/>
    </source>
</evidence>
<feature type="compositionally biased region" description="Basic and acidic residues" evidence="5">
    <location>
        <begin position="8"/>
        <end position="20"/>
    </location>
</feature>
<feature type="transmembrane region" description="Helical" evidence="6">
    <location>
        <begin position="527"/>
        <end position="546"/>
    </location>
</feature>
<feature type="transmembrane region" description="Helical" evidence="6">
    <location>
        <begin position="452"/>
        <end position="472"/>
    </location>
</feature>
<accession>A0A0L7KSN1</accession>
<dbReference type="PANTHER" id="PTHR11662">
    <property type="entry name" value="SOLUTE CARRIER FAMILY 17"/>
    <property type="match status" value="1"/>
</dbReference>
<feature type="transmembrane region" description="Helical" evidence="6">
    <location>
        <begin position="493"/>
        <end position="521"/>
    </location>
</feature>
<organism evidence="7 8">
    <name type="scientific">Operophtera brumata</name>
    <name type="common">Winter moth</name>
    <name type="synonym">Phalaena brumata</name>
    <dbReference type="NCBI Taxonomy" id="104452"/>
    <lineage>
        <taxon>Eukaryota</taxon>
        <taxon>Metazoa</taxon>
        <taxon>Ecdysozoa</taxon>
        <taxon>Arthropoda</taxon>
        <taxon>Hexapoda</taxon>
        <taxon>Insecta</taxon>
        <taxon>Pterygota</taxon>
        <taxon>Neoptera</taxon>
        <taxon>Endopterygota</taxon>
        <taxon>Lepidoptera</taxon>
        <taxon>Glossata</taxon>
        <taxon>Ditrysia</taxon>
        <taxon>Geometroidea</taxon>
        <taxon>Geometridae</taxon>
        <taxon>Larentiinae</taxon>
        <taxon>Operophtera</taxon>
    </lineage>
</organism>
<keyword evidence="8" id="KW-1185">Reference proteome</keyword>
<dbReference type="STRING" id="104452.A0A0L7KSN1"/>
<keyword evidence="2 6" id="KW-0812">Transmembrane</keyword>
<comment type="caution">
    <text evidence="7">The sequence shown here is derived from an EMBL/GenBank/DDBJ whole genome shotgun (WGS) entry which is preliminary data.</text>
</comment>
<feature type="transmembrane region" description="Helical" evidence="6">
    <location>
        <begin position="334"/>
        <end position="353"/>
    </location>
</feature>
<dbReference type="Gene3D" id="1.20.1250.20">
    <property type="entry name" value="MFS general substrate transporter like domains"/>
    <property type="match status" value="3"/>
</dbReference>
<proteinExistence type="predicted"/>
<dbReference type="EMBL" id="JTDY01006116">
    <property type="protein sequence ID" value="KOB66273.1"/>
    <property type="molecule type" value="Genomic_DNA"/>
</dbReference>
<dbReference type="GO" id="GO:0006820">
    <property type="term" value="P:monoatomic anion transport"/>
    <property type="evidence" value="ECO:0007669"/>
    <property type="project" value="TreeGrafter"/>
</dbReference>
<gene>
    <name evidence="7" type="ORF">OBRU01_21447</name>
</gene>
<reference evidence="7 8" key="1">
    <citation type="journal article" date="2015" name="Genome Biol. Evol.">
        <title>The genome of winter moth (Operophtera brumata) provides a genomic perspective on sexual dimorphism and phenology.</title>
        <authorList>
            <person name="Derks M.F."/>
            <person name="Smit S."/>
            <person name="Salis L."/>
            <person name="Schijlen E."/>
            <person name="Bossers A."/>
            <person name="Mateman C."/>
            <person name="Pijl A.S."/>
            <person name="de Ridder D."/>
            <person name="Groenen M.A."/>
            <person name="Visser M.E."/>
            <person name="Megens H.J."/>
        </authorList>
    </citation>
    <scope>NUCLEOTIDE SEQUENCE [LARGE SCALE GENOMIC DNA]</scope>
    <source>
        <strain evidence="7">WM2013NL</strain>
        <tissue evidence="7">Head and thorax</tissue>
    </source>
</reference>
<name>A0A0L7KSN1_OPEBR</name>
<keyword evidence="4 6" id="KW-0472">Membrane</keyword>
<feature type="transmembrane region" description="Helical" evidence="6">
    <location>
        <begin position="34"/>
        <end position="58"/>
    </location>
</feature>
<sequence length="552" mass="61250">MDQYIKVSKNENKEKYEETDKPENVGYGIRHTQLVIFFICLSMSFIARGHLGVTLVAMTSHQHAIRNTENNTVTATNDTEISLRNDTIGQIDENYVKWTIYRTYNWTKPIQETVLSSFFLGYCLMMFPIALVCQRWGGKVPLQISLLINGLVSLLTPWLTLMGFSQAGTYPGIQTLLAKWVPIKDRATLSSYVYTGTTVGNIIGFQISGILAESSWGWPATFWTVGVLCLVCFVLLTIFGAATPLAHNTISEAEKTPWKAILSSRPVWANFMTHVGSGVAFIFFFTQVPSYIHYILGVDVKSVSNHQLSRGRLALPNAGTPAHLSVQSGILSSLPYLASFFTSVAFGLISDYFTNRKIISVKQARQIFNSICFQISGILAESSWGWPATFWTVGVLCLSRRQAPWKAILSSRPVWANFMTHIGSGVAFIFFFTQVPSYIHYILGVDVKSSGILSSLPYLASFFTSVAFGLISDYFTNRKIISVKQARQIFNSILGVALGLICASFTRSITVAVICFVLNHIDLTPNYSGTLMAIGNTLMNIYVMILPPGMTE</sequence>
<feature type="transmembrane region" description="Helical" evidence="6">
    <location>
        <begin position="114"/>
        <end position="132"/>
    </location>
</feature>
<dbReference type="InterPro" id="IPR011701">
    <property type="entry name" value="MFS"/>
</dbReference>
<evidence type="ECO:0000256" key="1">
    <source>
        <dbReference type="ARBA" id="ARBA00004141"/>
    </source>
</evidence>
<dbReference type="PANTHER" id="PTHR11662:SF280">
    <property type="entry name" value="FI21844P1-RELATED"/>
    <property type="match status" value="1"/>
</dbReference>
<dbReference type="Proteomes" id="UP000037510">
    <property type="component" value="Unassembled WGS sequence"/>
</dbReference>
<evidence type="ECO:0000256" key="3">
    <source>
        <dbReference type="ARBA" id="ARBA00022989"/>
    </source>
</evidence>
<evidence type="ECO:0000256" key="4">
    <source>
        <dbReference type="ARBA" id="ARBA00023136"/>
    </source>
</evidence>
<dbReference type="SUPFAM" id="SSF103473">
    <property type="entry name" value="MFS general substrate transporter"/>
    <property type="match status" value="2"/>
</dbReference>
<protein>
    <submittedName>
        <fullName evidence="7">Sodium-dependent phosphate transporter</fullName>
    </submittedName>
</protein>
<feature type="transmembrane region" description="Helical" evidence="6">
    <location>
        <begin position="267"/>
        <end position="286"/>
    </location>
</feature>
<comment type="subcellular location">
    <subcellularLocation>
        <location evidence="1">Membrane</location>
        <topology evidence="1">Multi-pass membrane protein</topology>
    </subcellularLocation>
</comment>
<evidence type="ECO:0000256" key="6">
    <source>
        <dbReference type="SAM" id="Phobius"/>
    </source>
</evidence>